<dbReference type="PANTHER" id="PTHR13887">
    <property type="entry name" value="GLUTATHIONE S-TRANSFERASE KAPPA"/>
    <property type="match status" value="1"/>
</dbReference>
<evidence type="ECO:0000313" key="9">
    <source>
        <dbReference type="Proteomes" id="UP000231464"/>
    </source>
</evidence>
<comment type="similarity">
    <text evidence="1">Belongs to the thioredoxin family. DsbA subfamily.</text>
</comment>
<evidence type="ECO:0000256" key="2">
    <source>
        <dbReference type="ARBA" id="ARBA00022729"/>
    </source>
</evidence>
<dbReference type="SUPFAM" id="SSF52833">
    <property type="entry name" value="Thioredoxin-like"/>
    <property type="match status" value="1"/>
</dbReference>
<evidence type="ECO:0000256" key="6">
    <source>
        <dbReference type="SAM" id="Phobius"/>
    </source>
</evidence>
<evidence type="ECO:0000313" key="8">
    <source>
        <dbReference type="EMBL" id="PIT89601.1"/>
    </source>
</evidence>
<feature type="transmembrane region" description="Helical" evidence="6">
    <location>
        <begin position="20"/>
        <end position="44"/>
    </location>
</feature>
<accession>A0A2M6WA29</accession>
<keyword evidence="6" id="KW-0472">Membrane</keyword>
<name>A0A2M6WA29_9BACT</name>
<evidence type="ECO:0000256" key="5">
    <source>
        <dbReference type="ARBA" id="ARBA00023284"/>
    </source>
</evidence>
<keyword evidence="6" id="KW-0812">Transmembrane</keyword>
<comment type="caution">
    <text evidence="8">The sequence shown here is derived from an EMBL/GenBank/DDBJ whole genome shotgun (WGS) entry which is preliminary data.</text>
</comment>
<dbReference type="PROSITE" id="PS51352">
    <property type="entry name" value="THIOREDOXIN_2"/>
    <property type="match status" value="1"/>
</dbReference>
<dbReference type="AlphaFoldDB" id="A0A2M6WA29"/>
<keyword evidence="3" id="KW-0560">Oxidoreductase</keyword>
<organism evidence="8 9">
    <name type="scientific">Candidatus Kuenenbacteria bacterium CG10_big_fil_rev_8_21_14_0_10_36_11</name>
    <dbReference type="NCBI Taxonomy" id="1974618"/>
    <lineage>
        <taxon>Bacteria</taxon>
        <taxon>Candidatus Kueneniibacteriota</taxon>
    </lineage>
</organism>
<keyword evidence="6" id="KW-1133">Transmembrane helix</keyword>
<keyword evidence="2" id="KW-0732">Signal</keyword>
<evidence type="ECO:0000256" key="1">
    <source>
        <dbReference type="ARBA" id="ARBA00005791"/>
    </source>
</evidence>
<evidence type="ECO:0000259" key="7">
    <source>
        <dbReference type="PROSITE" id="PS51352"/>
    </source>
</evidence>
<keyword evidence="4" id="KW-1015">Disulfide bond</keyword>
<keyword evidence="5" id="KW-0676">Redox-active center</keyword>
<dbReference type="InterPro" id="IPR036249">
    <property type="entry name" value="Thioredoxin-like_sf"/>
</dbReference>
<evidence type="ECO:0000256" key="4">
    <source>
        <dbReference type="ARBA" id="ARBA00023157"/>
    </source>
</evidence>
<dbReference type="Pfam" id="PF13462">
    <property type="entry name" value="Thioredoxin_4"/>
    <property type="match status" value="1"/>
</dbReference>
<feature type="domain" description="Thioredoxin" evidence="7">
    <location>
        <begin position="41"/>
        <end position="243"/>
    </location>
</feature>
<protein>
    <submittedName>
        <fullName evidence="8">Disulfide bond formation protein DsbA</fullName>
    </submittedName>
</protein>
<dbReference type="EMBL" id="PFBP01000049">
    <property type="protein sequence ID" value="PIT89601.1"/>
    <property type="molecule type" value="Genomic_DNA"/>
</dbReference>
<dbReference type="GO" id="GO:0016491">
    <property type="term" value="F:oxidoreductase activity"/>
    <property type="evidence" value="ECO:0007669"/>
    <property type="project" value="UniProtKB-KW"/>
</dbReference>
<proteinExistence type="inferred from homology"/>
<dbReference type="PANTHER" id="PTHR13887:SF14">
    <property type="entry name" value="DISULFIDE BOND FORMATION PROTEIN D"/>
    <property type="match status" value="1"/>
</dbReference>
<evidence type="ECO:0000256" key="3">
    <source>
        <dbReference type="ARBA" id="ARBA00023002"/>
    </source>
</evidence>
<dbReference type="InterPro" id="IPR013766">
    <property type="entry name" value="Thioredoxin_domain"/>
</dbReference>
<reference evidence="9" key="1">
    <citation type="submission" date="2017-09" db="EMBL/GenBank/DDBJ databases">
        <title>Depth-based differentiation of microbial function through sediment-hosted aquifers and enrichment of novel symbionts in the deep terrestrial subsurface.</title>
        <authorList>
            <person name="Probst A.J."/>
            <person name="Ladd B."/>
            <person name="Jarett J.K."/>
            <person name="Geller-Mcgrath D.E."/>
            <person name="Sieber C.M.K."/>
            <person name="Emerson J.B."/>
            <person name="Anantharaman K."/>
            <person name="Thomas B.C."/>
            <person name="Malmstrom R."/>
            <person name="Stieglmeier M."/>
            <person name="Klingl A."/>
            <person name="Woyke T."/>
            <person name="Ryan C.M."/>
            <person name="Banfield J.F."/>
        </authorList>
    </citation>
    <scope>NUCLEOTIDE SEQUENCE [LARGE SCALE GENOMIC DNA]</scope>
</reference>
<gene>
    <name evidence="8" type="ORF">COU23_03060</name>
</gene>
<dbReference type="Proteomes" id="UP000231464">
    <property type="component" value="Unassembled WGS sequence"/>
</dbReference>
<sequence length="244" mass="27100">MSEQTSNNAQKKFITDSPKLNFFLGLVLGVAIISTAGFFSLGLAKKSNNNQANNNQNNGEQVAGEQAEQPEIKVDLKIAETDHVLGDKNAPIKIFEFSDFQCPYCARHHETLNKIVADYKGQVAWIFKQFPIQSHPLGLPGALASECAAEQGKFWEMADMIFKNQTTLTTESFAKFAQSLGLDTEKFNTCYKDEKYKEKIAADYNLGIDSGVQGTPSNFVNNQSVPGAVPYEEFKQIIEQLLKK</sequence>
<dbReference type="InterPro" id="IPR012336">
    <property type="entry name" value="Thioredoxin-like_fold"/>
</dbReference>
<dbReference type="Gene3D" id="3.40.30.10">
    <property type="entry name" value="Glutaredoxin"/>
    <property type="match status" value="1"/>
</dbReference>